<name>A0ABD1A2K7_CARAN</name>
<sequence>MEEEDPHEGSLHLQQIRSRVKELELLHRNCRDEPEESRSSDSQTLVQDFSLQFETKVKEVAEEYIDVDLLDVEDSDAYLEYLRKELHSVEAESAKVSEEIERLSMSHAQDSTRLERDLEGLLLSLDSMSSQDVEKSKENPPFTSSMDVNDDDKFKMFELENQIEEKRMILKSLEDLDSVRKRFDAAEQVEDALTGLKVLEFDGNFIRLQLRTYIPKLDGLLGQQKLDHTTEPSELIHELLIHLKDKTTEITKLEMFPNDVYIGDIIEAADSFRQVRLHSAMLDARSSVQWVVAKVQDRIISTTLRK</sequence>
<evidence type="ECO:0000313" key="1">
    <source>
        <dbReference type="EMBL" id="KAL1197199.1"/>
    </source>
</evidence>
<dbReference type="PANTHER" id="PTHR36037">
    <property type="entry name" value="RNA-DIRECTED DNA POLYMERASE (REVERSE TRANSCRIPTASE)-RELATED FAMILY PROTEIN"/>
    <property type="match status" value="1"/>
</dbReference>
<dbReference type="PANTHER" id="PTHR36037:SF1">
    <property type="entry name" value="RNA-DIRECTED DNA POLYMERASE (REVERSE TRANSCRIPTASE)-RELATED FAMILY PROTEIN"/>
    <property type="match status" value="1"/>
</dbReference>
<proteinExistence type="predicted"/>
<organism evidence="1 2">
    <name type="scientific">Cardamine amara subsp. amara</name>
    <dbReference type="NCBI Taxonomy" id="228776"/>
    <lineage>
        <taxon>Eukaryota</taxon>
        <taxon>Viridiplantae</taxon>
        <taxon>Streptophyta</taxon>
        <taxon>Embryophyta</taxon>
        <taxon>Tracheophyta</taxon>
        <taxon>Spermatophyta</taxon>
        <taxon>Magnoliopsida</taxon>
        <taxon>eudicotyledons</taxon>
        <taxon>Gunneridae</taxon>
        <taxon>Pentapetalae</taxon>
        <taxon>rosids</taxon>
        <taxon>malvids</taxon>
        <taxon>Brassicales</taxon>
        <taxon>Brassicaceae</taxon>
        <taxon>Cardamineae</taxon>
        <taxon>Cardamine</taxon>
    </lineage>
</organism>
<protein>
    <submittedName>
        <fullName evidence="1">Uncharacterized protein</fullName>
    </submittedName>
</protein>
<reference evidence="1 2" key="1">
    <citation type="submission" date="2024-04" db="EMBL/GenBank/DDBJ databases">
        <title>Genome assembly C_amara_ONT_v2.</title>
        <authorList>
            <person name="Yant L."/>
            <person name="Moore C."/>
            <person name="Slenker M."/>
        </authorList>
    </citation>
    <scope>NUCLEOTIDE SEQUENCE [LARGE SCALE GENOMIC DNA]</scope>
    <source>
        <tissue evidence="1">Leaf</tissue>
    </source>
</reference>
<keyword evidence="2" id="KW-1185">Reference proteome</keyword>
<evidence type="ECO:0000313" key="2">
    <source>
        <dbReference type="Proteomes" id="UP001558713"/>
    </source>
</evidence>
<dbReference type="AlphaFoldDB" id="A0ABD1A2K7"/>
<accession>A0ABD1A2K7</accession>
<comment type="caution">
    <text evidence="1">The sequence shown here is derived from an EMBL/GenBank/DDBJ whole genome shotgun (WGS) entry which is preliminary data.</text>
</comment>
<gene>
    <name evidence="1" type="ORF">V5N11_012739</name>
</gene>
<dbReference type="EMBL" id="JBANAX010000694">
    <property type="protein sequence ID" value="KAL1197199.1"/>
    <property type="molecule type" value="Genomic_DNA"/>
</dbReference>
<dbReference type="Proteomes" id="UP001558713">
    <property type="component" value="Unassembled WGS sequence"/>
</dbReference>